<keyword evidence="2 5" id="KW-0812">Transmembrane</keyword>
<dbReference type="PANTHER" id="PTHR16201">
    <property type="entry name" value="SEVEN TRANSMEMBRANE PROTEIN 1-RELATED"/>
    <property type="match status" value="1"/>
</dbReference>
<organism evidence="6 7">
    <name type="scientific">Hexamita inflata</name>
    <dbReference type="NCBI Taxonomy" id="28002"/>
    <lineage>
        <taxon>Eukaryota</taxon>
        <taxon>Metamonada</taxon>
        <taxon>Diplomonadida</taxon>
        <taxon>Hexamitidae</taxon>
        <taxon>Hexamitinae</taxon>
        <taxon>Hexamita</taxon>
    </lineage>
</organism>
<evidence type="ECO:0000256" key="3">
    <source>
        <dbReference type="ARBA" id="ARBA00022989"/>
    </source>
</evidence>
<feature type="transmembrane region" description="Helical" evidence="5">
    <location>
        <begin position="76"/>
        <end position="96"/>
    </location>
</feature>
<dbReference type="PANTHER" id="PTHR16201:SF34">
    <property type="entry name" value="LYSOSOMAL AMINO ACID TRANSPORTER 1"/>
    <property type="match status" value="1"/>
</dbReference>
<keyword evidence="4 5" id="KW-0472">Membrane</keyword>
<evidence type="ECO:0000256" key="2">
    <source>
        <dbReference type="ARBA" id="ARBA00022692"/>
    </source>
</evidence>
<reference evidence="6 7" key="1">
    <citation type="submission" date="2024-07" db="EMBL/GenBank/DDBJ databases">
        <authorList>
            <person name="Akdeniz Z."/>
        </authorList>
    </citation>
    <scope>NUCLEOTIDE SEQUENCE [LARGE SCALE GENOMIC DNA]</scope>
</reference>
<keyword evidence="3 5" id="KW-1133">Transmembrane helix</keyword>
<gene>
    <name evidence="6" type="ORF">HINF_LOCUS15303</name>
</gene>
<feature type="transmembrane region" description="Helical" evidence="5">
    <location>
        <begin position="178"/>
        <end position="205"/>
    </location>
</feature>
<dbReference type="Pfam" id="PF04193">
    <property type="entry name" value="PQ-loop"/>
    <property type="match status" value="1"/>
</dbReference>
<dbReference type="InterPro" id="IPR006603">
    <property type="entry name" value="PQ-loop_rpt"/>
</dbReference>
<protein>
    <submittedName>
        <fullName evidence="6">Seven_transmembrane protein 1</fullName>
    </submittedName>
</protein>
<evidence type="ECO:0000256" key="1">
    <source>
        <dbReference type="ARBA" id="ARBA00004141"/>
    </source>
</evidence>
<proteinExistence type="predicted"/>
<comment type="caution">
    <text evidence="6">The sequence shown here is derived from an EMBL/GenBank/DDBJ whole genome shotgun (WGS) entry which is preliminary data.</text>
</comment>
<dbReference type="EMBL" id="CAXDID020000036">
    <property type="protein sequence ID" value="CAL5997549.1"/>
    <property type="molecule type" value="Genomic_DNA"/>
</dbReference>
<feature type="transmembrane region" description="Helical" evidence="5">
    <location>
        <begin position="108"/>
        <end position="132"/>
    </location>
</feature>
<dbReference type="Proteomes" id="UP001642409">
    <property type="component" value="Unassembled WGS sequence"/>
</dbReference>
<evidence type="ECO:0000313" key="7">
    <source>
        <dbReference type="Proteomes" id="UP001642409"/>
    </source>
</evidence>
<evidence type="ECO:0000256" key="4">
    <source>
        <dbReference type="ARBA" id="ARBA00023136"/>
    </source>
</evidence>
<sequence>MLLMIFVFIKYYNQYKIDNTVVIPILQIQLIQLQQSILQYYQINHIYIIMVCRCDGEYNKFISGIFGECVSGTQGVVSFIFGWISICCWIIAYVPQIRINFLLKRSDALSTVFLLCWIFGDISNLISCFMLNQLFTQQILSVLFIGFDVVLVGQQFYYQRPKNQAISLSIKLRISEALVYTFVIQQSLLIIFCGVVFITSLVFNYKKWHMICAVHLNSQNILQRNIQLEMLLHIFHFLFILLQDLDKLSKITEGSQQQDLVLVCSLSLHQQIILNQFRFLL</sequence>
<evidence type="ECO:0000313" key="6">
    <source>
        <dbReference type="EMBL" id="CAL5997549.1"/>
    </source>
</evidence>
<evidence type="ECO:0000256" key="5">
    <source>
        <dbReference type="SAM" id="Phobius"/>
    </source>
</evidence>
<name>A0ABP1HP20_9EUKA</name>
<dbReference type="InterPro" id="IPR051415">
    <property type="entry name" value="LAAT-1"/>
</dbReference>
<dbReference type="Gene3D" id="1.20.1280.290">
    <property type="match status" value="1"/>
</dbReference>
<keyword evidence="7" id="KW-1185">Reference proteome</keyword>
<comment type="subcellular location">
    <subcellularLocation>
        <location evidence="1">Membrane</location>
        <topology evidence="1">Multi-pass membrane protein</topology>
    </subcellularLocation>
</comment>
<feature type="transmembrane region" description="Helical" evidence="5">
    <location>
        <begin position="138"/>
        <end position="158"/>
    </location>
</feature>
<accession>A0ABP1HP20</accession>